<name>A0AA39F060_9HYME</name>
<sequence>MDKNRVIDLVLFLDVCQLYLQTRKKTTRNLCTLWAIVTFVRDEDSVEFLRWCQAYRIKYLRQSEEIKKRNNKTTSSNNEKNTCFEKRLLRMLQELFYCGCLPGDLKISSLGWMRRGKPARFIEARVMSECDGEQAARSVALEQAYVHEVYEQCAEKTAQSRQWPRIYKFLEELEPGALVCDIGCGNGKYLNFNNGIFKLGADRCKKLADIAREKENEVLICDNLALPFRDESFDAVLSIAVVHHFATTERRVNALKELARVLRIGGKLVISVWAMEQRHRKFESQDVLVPWPKAYCLNSTCNCETGLPCMNNVRRDEKTQKCILASKRIERQKNNKSKRYWIDPIFSPSPSTSSLSSPNETCYSFFRRALQKLAGGRRGGDTGSHNRRWFSESFHNNDCKNRCHHYEQDDGTDDVDDIPIELRRLEDENIIINKPNDSLSVKSKSLGDIIEIQKLDLVRSRSSIPRLCSTITSEINLDEETMSQATNGSYKPRLVKQKTHLIDDTCLEIHENTAIKEIINDLPKIPIDTTSTTKLSEKRANVQKQSSMNEELMSMERLLERERVRCKIMKQASLNEEIICKRGSALENFKDSLSSGIATRHFQMFKSGLTNRIKQSTTSMEKVASISIKNGFVKILQGWTSTDTNNYPDNEHFDDPTKIDIEKNSVQSSAITPTKKEPDIIERRLSKEDGSDSSKDSSLQSDTSVDSEDSFASVIYVPKKEAPQLIEITNSTMPCGYQLRTTSAPPSPRVKHPPDHHGPRIKLISISPLLKQFPATSKSLPPPSPPGLSPRTINSFNSRPFFGPNYQNNIINQFDKFTSKQIETTTSIPVKIDEKSKINDGLLEEDKQLKTIEFEQTENVQIVKSAPAEINLNPNHEKIADITENIIKKTNLDVFKGHNKKSMPIAANEREEVINNNDALTLISNNDIKDNSSTESVSDEDSRRSRLNQIKELLKQKPGFATRCTKPTFPLVRRASTANAGRLETVARTLPRLLSLELFNPETDDLDSDSSGVSSPESVGSVISVISDERFIVKKENLKKEEKPEKLKNNNEQSINDNSEETTSSTVEITSSSSSSQSFRLLEAAVNVATSLESAVETVIRVRTEPQEFNENPSKKDLLKSLSRNNNDDDNRWNEERKRHLIDFTEKLSENLINEIDQYCQKSCLEFNDSTIKVNNTPRTHKDLSVKAISNIKYNELVDNTIAWLRSSTGDNDFSENDNKLTEIEPLTEVTEITTNYGVESLCLSSSSEETIDFVMVSKNGEIEDRVTNTTNNSLINCNVEKCNNTAKNNNKSFTKLGDSLESSDIGDSIDTTVSLSDDSSNTKRLCSASTASLGSINVDYNISVKDKRKYRYGRRSISEEITTDNRRFNEIKSDNFSESSSQESLPSDHGGGAITYHQYYHVFREGELDQLINKYVENLHIISSYYDHANWCIVAEKVQVWTI</sequence>
<dbReference type="InterPro" id="IPR013216">
    <property type="entry name" value="Methyltransf_11"/>
</dbReference>
<gene>
    <name evidence="5" type="ORF">PV328_010246</name>
</gene>
<evidence type="ECO:0000256" key="3">
    <source>
        <dbReference type="SAM" id="MobiDB-lite"/>
    </source>
</evidence>
<feature type="region of interest" description="Disordered" evidence="3">
    <location>
        <begin position="1107"/>
        <end position="1132"/>
    </location>
</feature>
<reference evidence="5" key="2">
    <citation type="submission" date="2023-03" db="EMBL/GenBank/DDBJ databases">
        <authorList>
            <person name="Inwood S.N."/>
            <person name="Skelly J.G."/>
            <person name="Guhlin J."/>
            <person name="Harrop T.W.R."/>
            <person name="Goldson S.G."/>
            <person name="Dearden P.K."/>
        </authorList>
    </citation>
    <scope>NUCLEOTIDE SEQUENCE</scope>
    <source>
        <strain evidence="5">Irish</strain>
        <tissue evidence="5">Whole body</tissue>
    </source>
</reference>
<evidence type="ECO:0000313" key="6">
    <source>
        <dbReference type="Proteomes" id="UP001168990"/>
    </source>
</evidence>
<evidence type="ECO:0000259" key="4">
    <source>
        <dbReference type="Pfam" id="PF08241"/>
    </source>
</evidence>
<keyword evidence="1" id="KW-0489">Methyltransferase</keyword>
<dbReference type="GO" id="GO:0005634">
    <property type="term" value="C:nucleus"/>
    <property type="evidence" value="ECO:0007669"/>
    <property type="project" value="TreeGrafter"/>
</dbReference>
<organism evidence="5 6">
    <name type="scientific">Microctonus aethiopoides</name>
    <dbReference type="NCBI Taxonomy" id="144406"/>
    <lineage>
        <taxon>Eukaryota</taxon>
        <taxon>Metazoa</taxon>
        <taxon>Ecdysozoa</taxon>
        <taxon>Arthropoda</taxon>
        <taxon>Hexapoda</taxon>
        <taxon>Insecta</taxon>
        <taxon>Pterygota</taxon>
        <taxon>Neoptera</taxon>
        <taxon>Endopterygota</taxon>
        <taxon>Hymenoptera</taxon>
        <taxon>Apocrita</taxon>
        <taxon>Ichneumonoidea</taxon>
        <taxon>Braconidae</taxon>
        <taxon>Euphorinae</taxon>
        <taxon>Microctonus</taxon>
    </lineage>
</organism>
<dbReference type="Proteomes" id="UP001168990">
    <property type="component" value="Unassembled WGS sequence"/>
</dbReference>
<evidence type="ECO:0000256" key="1">
    <source>
        <dbReference type="ARBA" id="ARBA00022603"/>
    </source>
</evidence>
<dbReference type="EMBL" id="JAQQBS010001424">
    <property type="protein sequence ID" value="KAK0159361.1"/>
    <property type="molecule type" value="Genomic_DNA"/>
</dbReference>
<feature type="compositionally biased region" description="Basic and acidic residues" evidence="3">
    <location>
        <begin position="674"/>
        <end position="695"/>
    </location>
</feature>
<accession>A0AA39F060</accession>
<dbReference type="InterPro" id="IPR051422">
    <property type="entry name" value="AlkB_tRNA_MeTrf/Diox"/>
</dbReference>
<dbReference type="GO" id="GO:0008757">
    <property type="term" value="F:S-adenosylmethionine-dependent methyltransferase activity"/>
    <property type="evidence" value="ECO:0007669"/>
    <property type="project" value="InterPro"/>
</dbReference>
<dbReference type="GO" id="GO:0000049">
    <property type="term" value="F:tRNA binding"/>
    <property type="evidence" value="ECO:0007669"/>
    <property type="project" value="TreeGrafter"/>
</dbReference>
<dbReference type="CDD" id="cd02440">
    <property type="entry name" value="AdoMet_MTases"/>
    <property type="match status" value="1"/>
</dbReference>
<keyword evidence="6" id="KW-1185">Reference proteome</keyword>
<dbReference type="GO" id="GO:0005737">
    <property type="term" value="C:cytoplasm"/>
    <property type="evidence" value="ECO:0007669"/>
    <property type="project" value="TreeGrafter"/>
</dbReference>
<dbReference type="PANTHER" id="PTHR13069:SF37">
    <property type="entry name" value="FIRE DANCER"/>
    <property type="match status" value="1"/>
</dbReference>
<feature type="domain" description="Methyltransferase type 11" evidence="4">
    <location>
        <begin position="181"/>
        <end position="270"/>
    </location>
</feature>
<dbReference type="GO" id="GO:0002098">
    <property type="term" value="P:tRNA wobble uridine modification"/>
    <property type="evidence" value="ECO:0007669"/>
    <property type="project" value="TreeGrafter"/>
</dbReference>
<proteinExistence type="predicted"/>
<feature type="region of interest" description="Disordered" evidence="3">
    <location>
        <begin position="1041"/>
        <end position="1070"/>
    </location>
</feature>
<feature type="compositionally biased region" description="Low complexity" evidence="3">
    <location>
        <begin position="1061"/>
        <end position="1070"/>
    </location>
</feature>
<feature type="region of interest" description="Disordered" evidence="3">
    <location>
        <begin position="925"/>
        <end position="944"/>
    </location>
</feature>
<dbReference type="FunFam" id="3.40.50.150:FF:000195">
    <property type="entry name" value="Methyltransferase domain containing protein"/>
    <property type="match status" value="1"/>
</dbReference>
<dbReference type="GO" id="GO:0106335">
    <property type="term" value="F:tRNA (5-carboxymethyluridine(34)-5-O)-methyltransferase activity"/>
    <property type="evidence" value="ECO:0007669"/>
    <property type="project" value="TreeGrafter"/>
</dbReference>
<reference evidence="5" key="1">
    <citation type="journal article" date="2023" name="bioRxiv">
        <title>Scaffold-level genome assemblies of two parasitoid biocontrol wasps reveal the parthenogenesis mechanism and an associated novel virus.</title>
        <authorList>
            <person name="Inwood S."/>
            <person name="Skelly J."/>
            <person name="Guhlin J."/>
            <person name="Harrop T."/>
            <person name="Goldson S."/>
            <person name="Dearden P."/>
        </authorList>
    </citation>
    <scope>NUCLEOTIDE SEQUENCE</scope>
    <source>
        <strain evidence="5">Irish</strain>
        <tissue evidence="5">Whole body</tissue>
    </source>
</reference>
<dbReference type="SUPFAM" id="SSF53335">
    <property type="entry name" value="S-adenosyl-L-methionine-dependent methyltransferases"/>
    <property type="match status" value="1"/>
</dbReference>
<evidence type="ECO:0000313" key="5">
    <source>
        <dbReference type="EMBL" id="KAK0159361.1"/>
    </source>
</evidence>
<dbReference type="PANTHER" id="PTHR13069">
    <property type="entry name" value="ALKYLATED DNA REPAIR PROTEIN ALKB HOMOLOG 8"/>
    <property type="match status" value="1"/>
</dbReference>
<comment type="caution">
    <text evidence="5">The sequence shown here is derived from an EMBL/GenBank/DDBJ whole genome shotgun (WGS) entry which is preliminary data.</text>
</comment>
<dbReference type="GO" id="GO:0030488">
    <property type="term" value="P:tRNA methylation"/>
    <property type="evidence" value="ECO:0007669"/>
    <property type="project" value="TreeGrafter"/>
</dbReference>
<dbReference type="Gene3D" id="3.40.50.150">
    <property type="entry name" value="Vaccinia Virus protein VP39"/>
    <property type="match status" value="2"/>
</dbReference>
<feature type="compositionally biased region" description="Basic and acidic residues" evidence="3">
    <location>
        <begin position="649"/>
        <end position="663"/>
    </location>
</feature>
<dbReference type="InterPro" id="IPR029063">
    <property type="entry name" value="SAM-dependent_MTases_sf"/>
</dbReference>
<evidence type="ECO:0000256" key="2">
    <source>
        <dbReference type="ARBA" id="ARBA00022679"/>
    </source>
</evidence>
<protein>
    <recommendedName>
        <fullName evidence="4">Methyltransferase type 11 domain-containing protein</fullName>
    </recommendedName>
</protein>
<feature type="region of interest" description="Disordered" evidence="3">
    <location>
        <begin position="644"/>
        <end position="705"/>
    </location>
</feature>
<dbReference type="Pfam" id="PF08241">
    <property type="entry name" value="Methyltransf_11"/>
    <property type="match status" value="1"/>
</dbReference>
<keyword evidence="2" id="KW-0808">Transferase</keyword>